<keyword evidence="5 9" id="KW-0653">Protein transport</keyword>
<dbReference type="Proteomes" id="UP000500930">
    <property type="component" value="Chromosome"/>
</dbReference>
<evidence type="ECO:0000313" key="11">
    <source>
        <dbReference type="Proteomes" id="UP000500930"/>
    </source>
</evidence>
<evidence type="ECO:0000256" key="9">
    <source>
        <dbReference type="RuleBase" id="RU365087"/>
    </source>
</evidence>
<dbReference type="AlphaFoldDB" id="A0A858PX79"/>
<protein>
    <recommendedName>
        <fullName evidence="9">Protein-export membrane protein SecG</fullName>
    </recommendedName>
</protein>
<evidence type="ECO:0000256" key="8">
    <source>
        <dbReference type="ARBA" id="ARBA00023136"/>
    </source>
</evidence>
<dbReference type="PRINTS" id="PR01651">
    <property type="entry name" value="SECGEXPORT"/>
</dbReference>
<evidence type="ECO:0000256" key="4">
    <source>
        <dbReference type="ARBA" id="ARBA00022692"/>
    </source>
</evidence>
<comment type="caution">
    <text evidence="9">Lacks conserved residue(s) required for the propagation of feature annotation.</text>
</comment>
<keyword evidence="9" id="KW-1003">Cell membrane</keyword>
<organism evidence="10 11">
    <name type="scientific">Anaplasma platys</name>
    <dbReference type="NCBI Taxonomy" id="949"/>
    <lineage>
        <taxon>Bacteria</taxon>
        <taxon>Pseudomonadati</taxon>
        <taxon>Pseudomonadota</taxon>
        <taxon>Alphaproteobacteria</taxon>
        <taxon>Rickettsiales</taxon>
        <taxon>Anaplasmataceae</taxon>
        <taxon>Anaplasma</taxon>
    </lineage>
</organism>
<dbReference type="InterPro" id="IPR004692">
    <property type="entry name" value="SecG"/>
</dbReference>
<dbReference type="EMBL" id="CP046391">
    <property type="protein sequence ID" value="QJC27193.1"/>
    <property type="molecule type" value="Genomic_DNA"/>
</dbReference>
<comment type="subcellular location">
    <subcellularLocation>
        <location evidence="9">Cell membrane</location>
        <topology evidence="9">Multi-pass membrane protein</topology>
    </subcellularLocation>
    <subcellularLocation>
        <location evidence="1">Membrane</location>
        <topology evidence="1">Multi-pass membrane protein</topology>
    </subcellularLocation>
</comment>
<keyword evidence="4 9" id="KW-0812">Transmembrane</keyword>
<dbReference type="KEGG" id="aplt:ANPL_00355"/>
<evidence type="ECO:0000256" key="6">
    <source>
        <dbReference type="ARBA" id="ARBA00022989"/>
    </source>
</evidence>
<keyword evidence="6 9" id="KW-1133">Transmembrane helix</keyword>
<dbReference type="GO" id="GO:0009306">
    <property type="term" value="P:protein secretion"/>
    <property type="evidence" value="ECO:0007669"/>
    <property type="project" value="UniProtKB-UniRule"/>
</dbReference>
<sequence length="102" mass="10420">MFLVAVQVFLALLLVLLVLLQSPESGSIGGFDGAQCNLGSVFSKGAPSTLIARLTAFVAAVFIINTLLLVGTGSKNAREVDITGGVELTTKQTAGVGEVPSE</sequence>
<evidence type="ECO:0000313" key="10">
    <source>
        <dbReference type="EMBL" id="QJC27193.1"/>
    </source>
</evidence>
<reference evidence="10 11" key="1">
    <citation type="journal article" date="2020" name="Pathogens">
        <title>First Whole Genome Sequence of Anaplasma platys, an Obligate Intracellular Rickettsial Pathogen of Dogs.</title>
        <authorList>
            <person name="Llanes A."/>
            <person name="Rajeev S."/>
        </authorList>
    </citation>
    <scope>NUCLEOTIDE SEQUENCE [LARGE SCALE GENOMIC DNA]</scope>
    <source>
        <strain evidence="10 11">S3</strain>
    </source>
</reference>
<keyword evidence="11" id="KW-1185">Reference proteome</keyword>
<keyword evidence="3 9" id="KW-0813">Transport</keyword>
<evidence type="ECO:0000256" key="3">
    <source>
        <dbReference type="ARBA" id="ARBA00022448"/>
    </source>
</evidence>
<evidence type="ECO:0000256" key="7">
    <source>
        <dbReference type="ARBA" id="ARBA00023010"/>
    </source>
</evidence>
<proteinExistence type="inferred from homology"/>
<comment type="function">
    <text evidence="9">Involved in protein export. Participates in an early event of protein translocation.</text>
</comment>
<dbReference type="NCBIfam" id="TIGR00810">
    <property type="entry name" value="secG"/>
    <property type="match status" value="1"/>
</dbReference>
<evidence type="ECO:0000256" key="2">
    <source>
        <dbReference type="ARBA" id="ARBA00008445"/>
    </source>
</evidence>
<dbReference type="RefSeq" id="WP_169192850.1">
    <property type="nucleotide sequence ID" value="NZ_CP046391.1"/>
</dbReference>
<dbReference type="Pfam" id="PF03840">
    <property type="entry name" value="SecG"/>
    <property type="match status" value="1"/>
</dbReference>
<gene>
    <name evidence="10" type="primary">secG</name>
    <name evidence="10" type="ORF">ANPL_00355</name>
</gene>
<name>A0A858PX79_9RICK</name>
<evidence type="ECO:0000256" key="5">
    <source>
        <dbReference type="ARBA" id="ARBA00022927"/>
    </source>
</evidence>
<dbReference type="GO" id="GO:0005886">
    <property type="term" value="C:plasma membrane"/>
    <property type="evidence" value="ECO:0007669"/>
    <property type="project" value="UniProtKB-SubCell"/>
</dbReference>
<comment type="similarity">
    <text evidence="2 9">Belongs to the SecG family.</text>
</comment>
<keyword evidence="7 9" id="KW-0811">Translocation</keyword>
<dbReference type="GO" id="GO:0015450">
    <property type="term" value="F:protein-transporting ATPase activity"/>
    <property type="evidence" value="ECO:0007669"/>
    <property type="project" value="UniProtKB-UniRule"/>
</dbReference>
<accession>A0A858PX79</accession>
<feature type="transmembrane region" description="Helical" evidence="9">
    <location>
        <begin position="50"/>
        <end position="70"/>
    </location>
</feature>
<keyword evidence="8 9" id="KW-0472">Membrane</keyword>
<evidence type="ECO:0000256" key="1">
    <source>
        <dbReference type="ARBA" id="ARBA00004141"/>
    </source>
</evidence>